<dbReference type="EMBL" id="JACAGK010000009">
    <property type="protein sequence ID" value="MDM1047508.1"/>
    <property type="molecule type" value="Genomic_DNA"/>
</dbReference>
<comment type="caution">
    <text evidence="2">The sequence shown here is derived from an EMBL/GenBank/DDBJ whole genome shotgun (WGS) entry which is preliminary data.</text>
</comment>
<accession>A0ABT7NJW0</accession>
<dbReference type="PANTHER" id="PTHR33990">
    <property type="entry name" value="PROTEIN YJDN-RELATED"/>
    <property type="match status" value="1"/>
</dbReference>
<dbReference type="Proteomes" id="UP001170954">
    <property type="component" value="Unassembled WGS sequence"/>
</dbReference>
<dbReference type="InterPro" id="IPR028973">
    <property type="entry name" value="PhnB-like"/>
</dbReference>
<dbReference type="Pfam" id="PF06983">
    <property type="entry name" value="3-dmu-9_3-mt"/>
    <property type="match status" value="1"/>
</dbReference>
<dbReference type="PANTHER" id="PTHR33990:SF1">
    <property type="entry name" value="PROTEIN YJDN"/>
    <property type="match status" value="1"/>
</dbReference>
<reference evidence="2" key="1">
    <citation type="submission" date="2020-06" db="EMBL/GenBank/DDBJ databases">
        <authorList>
            <person name="Dong N."/>
        </authorList>
    </citation>
    <scope>NUCLEOTIDE SEQUENCE</scope>
    <source>
        <strain evidence="2">R1692</strain>
    </source>
</reference>
<evidence type="ECO:0000313" key="3">
    <source>
        <dbReference type="Proteomes" id="UP001170954"/>
    </source>
</evidence>
<evidence type="ECO:0000259" key="1">
    <source>
        <dbReference type="Pfam" id="PF06983"/>
    </source>
</evidence>
<dbReference type="SUPFAM" id="SSF54593">
    <property type="entry name" value="Glyoxalase/Bleomycin resistance protein/Dihydroxybiphenyl dioxygenase"/>
    <property type="match status" value="1"/>
</dbReference>
<gene>
    <name evidence="2" type="ORF">HX018_04535</name>
</gene>
<reference evidence="2" key="2">
    <citation type="journal article" date="2022" name="Sci. Total Environ.">
        <title>Prevalence, transmission, and molecular epidemiology of tet(X)-positive bacteria among humans, animals, and environmental niches in China: An epidemiological, and genomic-based study.</title>
        <authorList>
            <person name="Dong N."/>
            <person name="Zeng Y."/>
            <person name="Cai C."/>
            <person name="Sun C."/>
            <person name="Lu J."/>
            <person name="Liu C."/>
            <person name="Zhou H."/>
            <person name="Sun Q."/>
            <person name="Shu L."/>
            <person name="Wang H."/>
            <person name="Wang Y."/>
            <person name="Wang S."/>
            <person name="Wu C."/>
            <person name="Chan E.W."/>
            <person name="Chen G."/>
            <person name="Shen Z."/>
            <person name="Chen S."/>
            <person name="Zhang R."/>
        </authorList>
    </citation>
    <scope>NUCLEOTIDE SEQUENCE</scope>
    <source>
        <strain evidence="2">R1692</strain>
    </source>
</reference>
<evidence type="ECO:0000313" key="2">
    <source>
        <dbReference type="EMBL" id="MDM1047508.1"/>
    </source>
</evidence>
<dbReference type="InterPro" id="IPR029068">
    <property type="entry name" value="Glyas_Bleomycin-R_OHBP_Dase"/>
</dbReference>
<dbReference type="CDD" id="cd06588">
    <property type="entry name" value="PhnB_like"/>
    <property type="match status" value="1"/>
</dbReference>
<protein>
    <submittedName>
        <fullName evidence="2">VOC family protein</fullName>
    </submittedName>
</protein>
<sequence length="148" mass="16579">MAKIHAYLNFDGTCKEAFDFYSQVFSSPVTGTYFYDDMPSEPGSPELPESAKGKVMHTSLALNDTTMLMGSDVVEGFGMKLNNGNATYIMLDAKDAEEARTLHQALSKDAKVMEMELGETFFAEQFSSFEDKFGIYWMIHFEGNKKMG</sequence>
<dbReference type="RefSeq" id="WP_149526350.1">
    <property type="nucleotide sequence ID" value="NZ_CP030848.1"/>
</dbReference>
<organism evidence="2 3">
    <name type="scientific">Sphingobacterium hotanense</name>
    <dbReference type="NCBI Taxonomy" id="649196"/>
    <lineage>
        <taxon>Bacteria</taxon>
        <taxon>Pseudomonadati</taxon>
        <taxon>Bacteroidota</taxon>
        <taxon>Sphingobacteriia</taxon>
        <taxon>Sphingobacteriales</taxon>
        <taxon>Sphingobacteriaceae</taxon>
        <taxon>Sphingobacterium</taxon>
    </lineage>
</organism>
<feature type="domain" description="PhnB-like" evidence="1">
    <location>
        <begin position="3"/>
        <end position="139"/>
    </location>
</feature>
<proteinExistence type="predicted"/>
<keyword evidence="3" id="KW-1185">Reference proteome</keyword>
<name>A0ABT7NJW0_9SPHI</name>
<dbReference type="Gene3D" id="3.10.180.10">
    <property type="entry name" value="2,3-Dihydroxybiphenyl 1,2-Dioxygenase, domain 1"/>
    <property type="match status" value="1"/>
</dbReference>